<dbReference type="PANTHER" id="PTHR40621">
    <property type="entry name" value="TRANSCRIPTION FACTOR KAPC-RELATED"/>
    <property type="match status" value="1"/>
</dbReference>
<evidence type="ECO:0000256" key="1">
    <source>
        <dbReference type="ARBA" id="ARBA00004123"/>
    </source>
</evidence>
<feature type="region of interest" description="Disordered" evidence="5">
    <location>
        <begin position="397"/>
        <end position="478"/>
    </location>
</feature>
<dbReference type="SUPFAM" id="SSF57959">
    <property type="entry name" value="Leucine zipper domain"/>
    <property type="match status" value="1"/>
</dbReference>
<dbReference type="SUPFAM" id="SSF111430">
    <property type="entry name" value="YAP1 redox domain"/>
    <property type="match status" value="1"/>
</dbReference>
<feature type="region of interest" description="Disordered" evidence="5">
    <location>
        <begin position="574"/>
        <end position="740"/>
    </location>
</feature>
<dbReference type="InterPro" id="IPR013910">
    <property type="entry name" value="TF_PAP1"/>
</dbReference>
<comment type="similarity">
    <text evidence="4">Belongs to the bZIP family. YAP subfamily.</text>
</comment>
<comment type="subcellular location">
    <subcellularLocation>
        <location evidence="2">Cytoplasm</location>
    </subcellularLocation>
    <subcellularLocation>
        <location evidence="1">Nucleus</location>
    </subcellularLocation>
</comment>
<evidence type="ECO:0000256" key="3">
    <source>
        <dbReference type="ARBA" id="ARBA00023242"/>
    </source>
</evidence>
<feature type="compositionally biased region" description="Low complexity" evidence="5">
    <location>
        <begin position="643"/>
        <end position="701"/>
    </location>
</feature>
<dbReference type="SMART" id="SM00338">
    <property type="entry name" value="BRLZ"/>
    <property type="match status" value="1"/>
</dbReference>
<dbReference type="Proteomes" id="UP000053958">
    <property type="component" value="Unassembled WGS sequence"/>
</dbReference>
<feature type="compositionally biased region" description="Polar residues" evidence="5">
    <location>
        <begin position="336"/>
        <end position="352"/>
    </location>
</feature>
<dbReference type="GO" id="GO:0001228">
    <property type="term" value="F:DNA-binding transcription activator activity, RNA polymerase II-specific"/>
    <property type="evidence" value="ECO:0007669"/>
    <property type="project" value="TreeGrafter"/>
</dbReference>
<feature type="domain" description="BZIP" evidence="6">
    <location>
        <begin position="455"/>
        <end position="518"/>
    </location>
</feature>
<feature type="compositionally biased region" description="Polar residues" evidence="5">
    <location>
        <begin position="303"/>
        <end position="317"/>
    </location>
</feature>
<dbReference type="PROSITE" id="PS00036">
    <property type="entry name" value="BZIP_BASIC"/>
    <property type="match status" value="1"/>
</dbReference>
<dbReference type="InterPro" id="IPR004827">
    <property type="entry name" value="bZIP"/>
</dbReference>
<feature type="compositionally biased region" description="Basic and acidic residues" evidence="5">
    <location>
        <begin position="408"/>
        <end position="445"/>
    </location>
</feature>
<dbReference type="PROSITE" id="PS50217">
    <property type="entry name" value="BZIP"/>
    <property type="match status" value="1"/>
</dbReference>
<comment type="caution">
    <text evidence="7">The sequence shown here is derived from an EMBL/GenBank/DDBJ whole genome shotgun (WGS) entry which is preliminary data.</text>
</comment>
<reference evidence="7 8" key="1">
    <citation type="submission" date="2015-04" db="EMBL/GenBank/DDBJ databases">
        <authorList>
            <person name="Heijne W.H."/>
            <person name="Fedorova N.D."/>
            <person name="Nierman W.C."/>
            <person name="Vollebregt A.W."/>
            <person name="Zhao Z."/>
            <person name="Wu L."/>
            <person name="Kumar M."/>
            <person name="Stam H."/>
            <person name="van den Berg M.A."/>
            <person name="Pel H.J."/>
        </authorList>
    </citation>
    <scope>NUCLEOTIDE SEQUENCE [LARGE SCALE GENOMIC DNA]</scope>
    <source>
        <strain evidence="7 8">CBS 393.64</strain>
    </source>
</reference>
<dbReference type="GO" id="GO:0090575">
    <property type="term" value="C:RNA polymerase II transcription regulator complex"/>
    <property type="evidence" value="ECO:0007669"/>
    <property type="project" value="TreeGrafter"/>
</dbReference>
<dbReference type="FunFam" id="1.20.5.170:FF:000067">
    <property type="entry name" value="BZIP transcription factor"/>
    <property type="match status" value="1"/>
</dbReference>
<dbReference type="GO" id="GO:0000976">
    <property type="term" value="F:transcription cis-regulatory region binding"/>
    <property type="evidence" value="ECO:0007669"/>
    <property type="project" value="InterPro"/>
</dbReference>
<feature type="compositionally biased region" description="Polar residues" evidence="5">
    <location>
        <begin position="574"/>
        <end position="595"/>
    </location>
</feature>
<dbReference type="Pfam" id="PF08601">
    <property type="entry name" value="PAP1"/>
    <property type="match status" value="1"/>
</dbReference>
<dbReference type="PANTHER" id="PTHR40621:SF6">
    <property type="entry name" value="AP-1-LIKE TRANSCRIPTION FACTOR YAP1-RELATED"/>
    <property type="match status" value="1"/>
</dbReference>
<evidence type="ECO:0000256" key="5">
    <source>
        <dbReference type="SAM" id="MobiDB-lite"/>
    </source>
</evidence>
<evidence type="ECO:0000256" key="2">
    <source>
        <dbReference type="ARBA" id="ARBA00004496"/>
    </source>
</evidence>
<feature type="compositionally biased region" description="Low complexity" evidence="5">
    <location>
        <begin position="599"/>
        <end position="619"/>
    </location>
</feature>
<gene>
    <name evidence="7" type="ORF">T310_1695</name>
</gene>
<keyword evidence="8" id="KW-1185">Reference proteome</keyword>
<keyword evidence="3" id="KW-0539">Nucleus</keyword>
<evidence type="ECO:0000313" key="7">
    <source>
        <dbReference type="EMBL" id="KKA24262.1"/>
    </source>
</evidence>
<dbReference type="GO" id="GO:0005737">
    <property type="term" value="C:cytoplasm"/>
    <property type="evidence" value="ECO:0007669"/>
    <property type="project" value="UniProtKB-SubCell"/>
</dbReference>
<dbReference type="EMBL" id="LASV01000070">
    <property type="protein sequence ID" value="KKA24262.1"/>
    <property type="molecule type" value="Genomic_DNA"/>
</dbReference>
<organism evidence="7 8">
    <name type="scientific">Rasamsonia emersonii (strain ATCC 16479 / CBS 393.64 / IMI 116815)</name>
    <dbReference type="NCBI Taxonomy" id="1408163"/>
    <lineage>
        <taxon>Eukaryota</taxon>
        <taxon>Fungi</taxon>
        <taxon>Dikarya</taxon>
        <taxon>Ascomycota</taxon>
        <taxon>Pezizomycotina</taxon>
        <taxon>Eurotiomycetes</taxon>
        <taxon>Eurotiomycetidae</taxon>
        <taxon>Eurotiales</taxon>
        <taxon>Trichocomaceae</taxon>
        <taxon>Rasamsonia</taxon>
    </lineage>
</organism>
<dbReference type="InterPro" id="IPR046347">
    <property type="entry name" value="bZIP_sf"/>
</dbReference>
<dbReference type="GO" id="GO:0034599">
    <property type="term" value="P:cellular response to oxidative stress"/>
    <property type="evidence" value="ECO:0007669"/>
    <property type="project" value="UniProtKB-ARBA"/>
</dbReference>
<protein>
    <submittedName>
        <fullName evidence="7">BZIP transcription factor AP-1/Yap1</fullName>
    </submittedName>
</protein>
<dbReference type="AlphaFoldDB" id="A0A0F4Z174"/>
<name>A0A0F4Z174_RASE3</name>
<dbReference type="InterPro" id="IPR050936">
    <property type="entry name" value="AP-1-like"/>
</dbReference>
<evidence type="ECO:0000259" key="6">
    <source>
        <dbReference type="PROSITE" id="PS50217"/>
    </source>
</evidence>
<feature type="compositionally biased region" description="Polar residues" evidence="5">
    <location>
        <begin position="702"/>
        <end position="731"/>
    </location>
</feature>
<dbReference type="Gene3D" id="1.20.5.170">
    <property type="match status" value="1"/>
</dbReference>
<feature type="region of interest" description="Disordered" evidence="5">
    <location>
        <begin position="303"/>
        <end position="382"/>
    </location>
</feature>
<dbReference type="InterPro" id="IPR023167">
    <property type="entry name" value="Yap1_redox_dom_sf"/>
</dbReference>
<dbReference type="Gene3D" id="1.10.238.100">
    <property type="entry name" value="YAP1 redox domain. Chain B"/>
    <property type="match status" value="1"/>
</dbReference>
<dbReference type="CDD" id="cd14688">
    <property type="entry name" value="bZIP_YAP"/>
    <property type="match status" value="1"/>
</dbReference>
<sequence>MPAANRTKVALGQVRPHSSGLRCHWPASIDEEKVGRAREGSPEDRVAAALPAGTQSMAGAARWKVIGAERKCLPGGRSGRLGFVSILQELGKGGSCSRGFGAARRLVRAGPDPPTASRISHSGGLPLLRPPAPPQRFSAAHLYRPPTLASPIPLDCSLPSFCLDRRMRKWLSSASSTDRCPGAPWLQLFPVPHWSRLSHPPDVIVPSKEAVSLFGPRSDLGPDDWPAASGLTIFRITGLVISANHRNVPLLLVPGYRHNERAGSPALDQDSQGVNSMADYNSLYQQSLYLSPEQQDLLLAALSSNNPPQKQGTNNPSMGDHHKTESSHNTTNNNSPLQPQANNFDLTSSTYFESPAQDAPGSGHLGFGSDESPFLDFDPDADFDFAGADQLIGEIPEIPAQADAQESAEQRKISDGEKEGKKEETETGKKRRESEDKEKATEKAAKKPGRKPLTSEPTSKRKAQNRAAQRAFRERKEKHLRDLENKVQELQKASEAANQENTQLRLQVERLQVELREYRKRLSWLSSGNGFSTMSALHNVNSRNLSGLNNNEFYFDFPKFGDLPGNHMFSNGSLAKSVQNNKPNGTSSTAGSAPLSNIPGVLSRGSVSSVGTSGQPSPGQNNSSGDKAAVNGLPNGLPNVTQGGKDAASNGSSSKAGSGSNAPSSQTSTGTGANSTSNSRSQMPGSSAASNSDSPSACSESQQGQASSMGTSPEPSQNSPSVSKPNDSGAENSGDRGKVKKCTIDGEKSFCEQLSLACGNINDPVPAVLKQSNNDNSRMPGQSQNAPNQPLSFDWLAQQNGGNFDPVLFNDYREPQEAVLSQDFGTFFNDAFPLPDLGSPFHNFNDVASPPAPSKDLVGELDKVDDDDEEEVVPGEDKSQMMTCTKIWDRLQSMEKFRNGEIDVDSLCTELRTKARCSEGGVVVNKKDVDDIMGRVQ</sequence>
<dbReference type="GeneID" id="25314046"/>
<proteinExistence type="inferred from homology"/>
<dbReference type="RefSeq" id="XP_013330874.1">
    <property type="nucleotide sequence ID" value="XM_013475420.1"/>
</dbReference>
<evidence type="ECO:0000256" key="4">
    <source>
        <dbReference type="ARBA" id="ARBA00038132"/>
    </source>
</evidence>
<accession>A0A0F4Z174</accession>
<dbReference type="STRING" id="1408163.A0A0F4Z174"/>
<evidence type="ECO:0000313" key="8">
    <source>
        <dbReference type="Proteomes" id="UP000053958"/>
    </source>
</evidence>
<dbReference type="OrthoDB" id="5380163at2759"/>